<dbReference type="AlphaFoldDB" id="A0A9Q0L1X2"/>
<dbReference type="InterPro" id="IPR012337">
    <property type="entry name" value="RNaseH-like_sf"/>
</dbReference>
<dbReference type="GO" id="GO:0046983">
    <property type="term" value="F:protein dimerization activity"/>
    <property type="evidence" value="ECO:0007669"/>
    <property type="project" value="InterPro"/>
</dbReference>
<evidence type="ECO:0000313" key="2">
    <source>
        <dbReference type="EMBL" id="KAJ4980424.1"/>
    </source>
</evidence>
<accession>A0A9Q0L1X2</accession>
<dbReference type="OrthoDB" id="1301613at2759"/>
<dbReference type="SUPFAM" id="SSF53098">
    <property type="entry name" value="Ribonuclease H-like"/>
    <property type="match status" value="1"/>
</dbReference>
<comment type="caution">
    <text evidence="2">The sequence shown here is derived from an EMBL/GenBank/DDBJ whole genome shotgun (WGS) entry which is preliminary data.</text>
</comment>
<evidence type="ECO:0000259" key="1">
    <source>
        <dbReference type="Pfam" id="PF05699"/>
    </source>
</evidence>
<organism evidence="2 3">
    <name type="scientific">Protea cynaroides</name>
    <dbReference type="NCBI Taxonomy" id="273540"/>
    <lineage>
        <taxon>Eukaryota</taxon>
        <taxon>Viridiplantae</taxon>
        <taxon>Streptophyta</taxon>
        <taxon>Embryophyta</taxon>
        <taxon>Tracheophyta</taxon>
        <taxon>Spermatophyta</taxon>
        <taxon>Magnoliopsida</taxon>
        <taxon>Proteales</taxon>
        <taxon>Proteaceae</taxon>
        <taxon>Protea</taxon>
    </lineage>
</organism>
<evidence type="ECO:0000313" key="3">
    <source>
        <dbReference type="Proteomes" id="UP001141806"/>
    </source>
</evidence>
<reference evidence="2" key="1">
    <citation type="journal article" date="2023" name="Plant J.">
        <title>The genome of the king protea, Protea cynaroides.</title>
        <authorList>
            <person name="Chang J."/>
            <person name="Duong T.A."/>
            <person name="Schoeman C."/>
            <person name="Ma X."/>
            <person name="Roodt D."/>
            <person name="Barker N."/>
            <person name="Li Z."/>
            <person name="Van de Peer Y."/>
            <person name="Mizrachi E."/>
        </authorList>
    </citation>
    <scope>NUCLEOTIDE SEQUENCE</scope>
    <source>
        <tissue evidence="2">Young leaves</tissue>
    </source>
</reference>
<dbReference type="InterPro" id="IPR008906">
    <property type="entry name" value="HATC_C_dom"/>
</dbReference>
<proteinExistence type="predicted"/>
<name>A0A9Q0L1X2_9MAGN</name>
<dbReference type="EMBL" id="JAMYWD010000001">
    <property type="protein sequence ID" value="KAJ4980424.1"/>
    <property type="molecule type" value="Genomic_DNA"/>
</dbReference>
<keyword evidence="3" id="KW-1185">Reference proteome</keyword>
<dbReference type="Pfam" id="PF05699">
    <property type="entry name" value="Dimer_Tnp_hAT"/>
    <property type="match status" value="1"/>
</dbReference>
<dbReference type="PANTHER" id="PTHR23272:SF161">
    <property type="entry name" value="ZINC FINGER BED DOMAIN-CONTAINING PROTEIN RICESLEEPER 1-LIKE"/>
    <property type="match status" value="1"/>
</dbReference>
<dbReference type="PANTHER" id="PTHR23272">
    <property type="entry name" value="BED FINGER-RELATED"/>
    <property type="match status" value="1"/>
</dbReference>
<gene>
    <name evidence="2" type="ORF">NE237_031261</name>
</gene>
<protein>
    <recommendedName>
        <fullName evidence="1">HAT C-terminal dimerisation domain-containing protein</fullName>
    </recommendedName>
</protein>
<feature type="domain" description="HAT C-terminal dimerisation" evidence="1">
    <location>
        <begin position="2"/>
        <end position="58"/>
    </location>
</feature>
<dbReference type="Proteomes" id="UP001141806">
    <property type="component" value="Unassembled WGS sequence"/>
</dbReference>
<sequence>MGQKYPDVVRVAKDVLSIPVSTVASESAFSAGGRVIDKYRSKLLPSNAEALICLRDWMFDIDFRAESVDEAVDIALALENVFSINDTRSDVASTVASSSTIVQ</sequence>